<keyword evidence="1" id="KW-0472">Membrane</keyword>
<feature type="domain" description="Peptidase M56" evidence="3">
    <location>
        <begin position="99"/>
        <end position="217"/>
    </location>
</feature>
<evidence type="ECO:0000259" key="3">
    <source>
        <dbReference type="Pfam" id="PF05569"/>
    </source>
</evidence>
<dbReference type="PANTHER" id="PTHR21666">
    <property type="entry name" value="PEPTIDASE-RELATED"/>
    <property type="match status" value="1"/>
</dbReference>
<feature type="transmembrane region" description="Helical" evidence="1">
    <location>
        <begin position="93"/>
        <end position="112"/>
    </location>
</feature>
<accession>A0ABW5LNU8</accession>
<evidence type="ECO:0000313" key="5">
    <source>
        <dbReference type="Proteomes" id="UP001597319"/>
    </source>
</evidence>
<name>A0ABW5LNU8_9FLAO</name>
<dbReference type="InterPro" id="IPR011055">
    <property type="entry name" value="Dup_hybrid_motif"/>
</dbReference>
<sequence length="400" mass="45869">MSLWLPFINQIELPIANHAVIIPDFDDILPVENLSQEVLLQSSGHSEKDWNPIHLLYIVYSIGVFICLLRLLLSITQLYTLKRRSITFVRDGFYFISADTPTIFSCFRWIFIPKDKINEIDVPILEHEKVHVKLGHTIDLIVTEIYLVVFWFNPFSYLFRKSIKSIHEFQADQSVINSKIKKSHYLELLIKNLGTNQTAKLYSYFNHSLIKKRIDMITKTNSNQKHLIRYILLIPVLAILFMAFIKPEPETYHIIQQVLTEENVIETPPSIFPIQNGSKDDITATYGPGFNHPIKKRKAFHQGIDIRAKVGTPVLATANGVISFVKSKGDWGNLIIISHADGYETWYAHLDSFQVTENQEVKIGQVIGNSGNTGLSTGPHLHYEVKRNGKRLNPMDYLGK</sequence>
<feature type="transmembrane region" description="Helical" evidence="1">
    <location>
        <begin position="140"/>
        <end position="159"/>
    </location>
</feature>
<gene>
    <name evidence="4" type="ORF">ACFSR1_22660</name>
</gene>
<dbReference type="RefSeq" id="WP_378295310.1">
    <property type="nucleotide sequence ID" value="NZ_JBHULE010000035.1"/>
</dbReference>
<dbReference type="Gene3D" id="2.70.70.10">
    <property type="entry name" value="Glucose Permease (Domain IIA)"/>
    <property type="match status" value="1"/>
</dbReference>
<proteinExistence type="predicted"/>
<dbReference type="CDD" id="cd12797">
    <property type="entry name" value="M23_peptidase"/>
    <property type="match status" value="1"/>
</dbReference>
<dbReference type="Proteomes" id="UP001597319">
    <property type="component" value="Unassembled WGS sequence"/>
</dbReference>
<dbReference type="InterPro" id="IPR050570">
    <property type="entry name" value="Cell_wall_metabolism_enzyme"/>
</dbReference>
<dbReference type="EMBL" id="JBHULE010000035">
    <property type="protein sequence ID" value="MFD2565499.1"/>
    <property type="molecule type" value="Genomic_DNA"/>
</dbReference>
<dbReference type="SUPFAM" id="SSF51261">
    <property type="entry name" value="Duplicated hybrid motif"/>
    <property type="match status" value="1"/>
</dbReference>
<dbReference type="InterPro" id="IPR008756">
    <property type="entry name" value="Peptidase_M56"/>
</dbReference>
<comment type="caution">
    <text evidence="4">The sequence shown here is derived from an EMBL/GenBank/DDBJ whole genome shotgun (WGS) entry which is preliminary data.</text>
</comment>
<feature type="domain" description="M23ase beta-sheet core" evidence="2">
    <location>
        <begin position="300"/>
        <end position="394"/>
    </location>
</feature>
<protein>
    <submittedName>
        <fullName evidence="4">Peptidoglycan DD-metalloendopeptidase family protein</fullName>
    </submittedName>
</protein>
<dbReference type="CDD" id="cd07341">
    <property type="entry name" value="M56_BlaR1_MecR1_like"/>
    <property type="match status" value="1"/>
</dbReference>
<organism evidence="4 5">
    <name type="scientific">Aquimarina rubra</name>
    <dbReference type="NCBI Taxonomy" id="1920033"/>
    <lineage>
        <taxon>Bacteria</taxon>
        <taxon>Pseudomonadati</taxon>
        <taxon>Bacteroidota</taxon>
        <taxon>Flavobacteriia</taxon>
        <taxon>Flavobacteriales</taxon>
        <taxon>Flavobacteriaceae</taxon>
        <taxon>Aquimarina</taxon>
    </lineage>
</organism>
<dbReference type="Pfam" id="PF01551">
    <property type="entry name" value="Peptidase_M23"/>
    <property type="match status" value="1"/>
</dbReference>
<reference evidence="5" key="1">
    <citation type="journal article" date="2019" name="Int. J. Syst. Evol. Microbiol.">
        <title>The Global Catalogue of Microorganisms (GCM) 10K type strain sequencing project: providing services to taxonomists for standard genome sequencing and annotation.</title>
        <authorList>
            <consortium name="The Broad Institute Genomics Platform"/>
            <consortium name="The Broad Institute Genome Sequencing Center for Infectious Disease"/>
            <person name="Wu L."/>
            <person name="Ma J."/>
        </authorList>
    </citation>
    <scope>NUCLEOTIDE SEQUENCE [LARGE SCALE GENOMIC DNA]</scope>
    <source>
        <strain evidence="5">KCTC 52274</strain>
    </source>
</reference>
<keyword evidence="5" id="KW-1185">Reference proteome</keyword>
<keyword evidence="1" id="KW-0812">Transmembrane</keyword>
<evidence type="ECO:0000259" key="2">
    <source>
        <dbReference type="Pfam" id="PF01551"/>
    </source>
</evidence>
<dbReference type="InterPro" id="IPR016047">
    <property type="entry name" value="M23ase_b-sheet_dom"/>
</dbReference>
<keyword evidence="1" id="KW-1133">Transmembrane helix</keyword>
<dbReference type="PANTHER" id="PTHR21666:SF270">
    <property type="entry name" value="MUREIN HYDROLASE ACTIVATOR ENVC"/>
    <property type="match status" value="1"/>
</dbReference>
<evidence type="ECO:0000256" key="1">
    <source>
        <dbReference type="SAM" id="Phobius"/>
    </source>
</evidence>
<evidence type="ECO:0000313" key="4">
    <source>
        <dbReference type="EMBL" id="MFD2565499.1"/>
    </source>
</evidence>
<dbReference type="Pfam" id="PF05569">
    <property type="entry name" value="Peptidase_M56"/>
    <property type="match status" value="1"/>
</dbReference>
<feature type="transmembrane region" description="Helical" evidence="1">
    <location>
        <begin position="227"/>
        <end position="245"/>
    </location>
</feature>
<feature type="transmembrane region" description="Helical" evidence="1">
    <location>
        <begin position="53"/>
        <end position="73"/>
    </location>
</feature>